<feature type="compositionally biased region" description="Basic and acidic residues" evidence="1">
    <location>
        <begin position="12"/>
        <end position="21"/>
    </location>
</feature>
<evidence type="ECO:0000256" key="1">
    <source>
        <dbReference type="SAM" id="MobiDB-lite"/>
    </source>
</evidence>
<comment type="caution">
    <text evidence="2">The sequence shown here is derived from an EMBL/GenBank/DDBJ whole genome shotgun (WGS) entry which is preliminary data.</text>
</comment>
<keyword evidence="3" id="KW-1185">Reference proteome</keyword>
<dbReference type="AlphaFoldDB" id="A0A916XDF2"/>
<accession>A0A916XDF2</accession>
<proteinExistence type="predicted"/>
<gene>
    <name evidence="2" type="ORF">GCM10011410_17880</name>
</gene>
<evidence type="ECO:0000313" key="2">
    <source>
        <dbReference type="EMBL" id="GGC65775.1"/>
    </source>
</evidence>
<protein>
    <submittedName>
        <fullName evidence="2">Uncharacterized protein</fullName>
    </submittedName>
</protein>
<dbReference type="RefSeq" id="WP_188675196.1">
    <property type="nucleotide sequence ID" value="NZ_BMJH01000002.1"/>
</dbReference>
<sequence length="82" mass="8875">MSGLRGAIRTESTPDLHSDLTARGRVNEATCRMAQRVVASRSISSDDCRELLAMLGLDDVSQFPAELLDDTVDLADTVDLPL</sequence>
<reference evidence="2" key="1">
    <citation type="journal article" date="2014" name="Int. J. Syst. Evol. Microbiol.">
        <title>Complete genome sequence of Corynebacterium casei LMG S-19264T (=DSM 44701T), isolated from a smear-ripened cheese.</title>
        <authorList>
            <consortium name="US DOE Joint Genome Institute (JGI-PGF)"/>
            <person name="Walter F."/>
            <person name="Albersmeier A."/>
            <person name="Kalinowski J."/>
            <person name="Ruckert C."/>
        </authorList>
    </citation>
    <scope>NUCLEOTIDE SEQUENCE</scope>
    <source>
        <strain evidence="2">CGMCC 1.15478</strain>
    </source>
</reference>
<organism evidence="2 3">
    <name type="scientific">Hoyosella rhizosphaerae</name>
    <dbReference type="NCBI Taxonomy" id="1755582"/>
    <lineage>
        <taxon>Bacteria</taxon>
        <taxon>Bacillati</taxon>
        <taxon>Actinomycetota</taxon>
        <taxon>Actinomycetes</taxon>
        <taxon>Mycobacteriales</taxon>
        <taxon>Hoyosellaceae</taxon>
        <taxon>Hoyosella</taxon>
    </lineage>
</organism>
<feature type="region of interest" description="Disordered" evidence="1">
    <location>
        <begin position="1"/>
        <end position="21"/>
    </location>
</feature>
<dbReference type="EMBL" id="BMJH01000002">
    <property type="protein sequence ID" value="GGC65775.1"/>
    <property type="molecule type" value="Genomic_DNA"/>
</dbReference>
<name>A0A916XDF2_9ACTN</name>
<dbReference type="Proteomes" id="UP000641514">
    <property type="component" value="Unassembled WGS sequence"/>
</dbReference>
<reference evidence="2" key="2">
    <citation type="submission" date="2020-09" db="EMBL/GenBank/DDBJ databases">
        <authorList>
            <person name="Sun Q."/>
            <person name="Zhou Y."/>
        </authorList>
    </citation>
    <scope>NUCLEOTIDE SEQUENCE</scope>
    <source>
        <strain evidence="2">CGMCC 1.15478</strain>
    </source>
</reference>
<evidence type="ECO:0000313" key="3">
    <source>
        <dbReference type="Proteomes" id="UP000641514"/>
    </source>
</evidence>